<evidence type="ECO:0000256" key="5">
    <source>
        <dbReference type="ARBA" id="ARBA00023315"/>
    </source>
</evidence>
<dbReference type="NCBIfam" id="NF003657">
    <property type="entry name" value="PRK05289.1"/>
    <property type="match status" value="1"/>
</dbReference>
<dbReference type="AlphaFoldDB" id="A0A1G4T6B7"/>
<dbReference type="PANTHER" id="PTHR43480:SF1">
    <property type="entry name" value="ACYL-[ACYL-CARRIER-PROTEIN]--UDP-N-ACETYLGLUCOSAMINE O-ACYLTRANSFERASE, MITOCHONDRIAL-RELATED"/>
    <property type="match status" value="1"/>
</dbReference>
<dbReference type="PANTHER" id="PTHR43480">
    <property type="entry name" value="ACYL-[ACYL-CARRIER-PROTEIN]--UDP-N-ACETYLGLUCOSAMINE O-ACYLTRANSFERASE"/>
    <property type="match status" value="1"/>
</dbReference>
<dbReference type="GO" id="GO:0016020">
    <property type="term" value="C:membrane"/>
    <property type="evidence" value="ECO:0007669"/>
    <property type="project" value="GOC"/>
</dbReference>
<dbReference type="Pfam" id="PF00132">
    <property type="entry name" value="Hexapep"/>
    <property type="match status" value="2"/>
</dbReference>
<dbReference type="Proteomes" id="UP000199542">
    <property type="component" value="Unassembled WGS sequence"/>
</dbReference>
<evidence type="ECO:0000313" key="9">
    <source>
        <dbReference type="Proteomes" id="UP000199542"/>
    </source>
</evidence>
<keyword evidence="4 6" id="KW-0443">Lipid metabolism</keyword>
<dbReference type="EMBL" id="FMTM01000008">
    <property type="protein sequence ID" value="SCW76355.1"/>
    <property type="molecule type" value="Genomic_DNA"/>
</dbReference>
<dbReference type="PIRSF" id="PIRSF000456">
    <property type="entry name" value="UDP-GlcNAc_acltr"/>
    <property type="match status" value="1"/>
</dbReference>
<dbReference type="RefSeq" id="WP_092587152.1">
    <property type="nucleotide sequence ID" value="NZ_FMTM01000008.1"/>
</dbReference>
<keyword evidence="6" id="KW-0677">Repeat</keyword>
<evidence type="ECO:0000256" key="4">
    <source>
        <dbReference type="ARBA" id="ARBA00023098"/>
    </source>
</evidence>
<dbReference type="Pfam" id="PF13720">
    <property type="entry name" value="Acetyltransf_11"/>
    <property type="match status" value="1"/>
</dbReference>
<dbReference type="InterPro" id="IPR011004">
    <property type="entry name" value="Trimer_LpxA-like_sf"/>
</dbReference>
<comment type="function">
    <text evidence="6">Involved in the biosynthesis of lipid A, a phosphorylated glycolipid that anchors the lipopolysaccharide to the outer membrane of the cell.</text>
</comment>
<dbReference type="GO" id="GO:0009245">
    <property type="term" value="P:lipid A biosynthetic process"/>
    <property type="evidence" value="ECO:0007669"/>
    <property type="project" value="UniProtKB-UniRule"/>
</dbReference>
<dbReference type="CDD" id="cd03351">
    <property type="entry name" value="LbH_UDP-GlcNAc_AT"/>
    <property type="match status" value="1"/>
</dbReference>
<gene>
    <name evidence="6" type="primary">lpxA</name>
    <name evidence="8" type="ORF">SAMN02927900_04646</name>
</gene>
<dbReference type="InterPro" id="IPR010137">
    <property type="entry name" value="Lipid_A_LpxA"/>
</dbReference>
<evidence type="ECO:0000313" key="8">
    <source>
        <dbReference type="EMBL" id="SCW76355.1"/>
    </source>
</evidence>
<keyword evidence="6" id="KW-0963">Cytoplasm</keyword>
<reference evidence="8 9" key="1">
    <citation type="submission" date="2016-10" db="EMBL/GenBank/DDBJ databases">
        <authorList>
            <person name="de Groot N.N."/>
        </authorList>
    </citation>
    <scope>NUCLEOTIDE SEQUENCE [LARGE SCALE GENOMIC DNA]</scope>
    <source>
        <strain evidence="8 9">CGMCC 1.3401</strain>
    </source>
</reference>
<keyword evidence="5 6" id="KW-0012">Acyltransferase</keyword>
<comment type="pathway">
    <text evidence="6">Glycolipid biosynthesis; lipid IV(A) biosynthesis; lipid IV(A) from (3R)-3-hydroxytetradecanoyl-[acyl-carrier-protein] and UDP-N-acetyl-alpha-D-glucosamine: step 1/6.</text>
</comment>
<evidence type="ECO:0000259" key="7">
    <source>
        <dbReference type="Pfam" id="PF13720"/>
    </source>
</evidence>
<proteinExistence type="inferred from homology"/>
<dbReference type="Gene3D" id="2.160.10.10">
    <property type="entry name" value="Hexapeptide repeat proteins"/>
    <property type="match status" value="1"/>
</dbReference>
<dbReference type="NCBIfam" id="TIGR01852">
    <property type="entry name" value="lipid_A_lpxA"/>
    <property type="match status" value="1"/>
</dbReference>
<dbReference type="HAMAP" id="MF_00387">
    <property type="entry name" value="LpxA"/>
    <property type="match status" value="1"/>
</dbReference>
<accession>A0A1G4T6B7</accession>
<dbReference type="SUPFAM" id="SSF51161">
    <property type="entry name" value="Trimeric LpxA-like enzymes"/>
    <property type="match status" value="1"/>
</dbReference>
<dbReference type="InterPro" id="IPR037157">
    <property type="entry name" value="Acetyltransf_C_sf"/>
</dbReference>
<evidence type="ECO:0000256" key="6">
    <source>
        <dbReference type="HAMAP-Rule" id="MF_00387"/>
    </source>
</evidence>
<dbReference type="InterPro" id="IPR001451">
    <property type="entry name" value="Hexapep"/>
</dbReference>
<evidence type="ECO:0000256" key="2">
    <source>
        <dbReference type="ARBA" id="ARBA00022556"/>
    </source>
</evidence>
<dbReference type="GO" id="GO:0008780">
    <property type="term" value="F:acyl-[acyl-carrier-protein]-UDP-N-acetylglucosamine O-acyltransferase activity"/>
    <property type="evidence" value="ECO:0007669"/>
    <property type="project" value="UniProtKB-UniRule"/>
</dbReference>
<feature type="domain" description="UDP N-acetylglucosamine O-acyltransferase C-terminal" evidence="7">
    <location>
        <begin position="182"/>
        <end position="261"/>
    </location>
</feature>
<organism evidence="8 9">
    <name type="scientific">Rhizobium mongolense subsp. loessense</name>
    <dbReference type="NCBI Taxonomy" id="158890"/>
    <lineage>
        <taxon>Bacteria</taxon>
        <taxon>Pseudomonadati</taxon>
        <taxon>Pseudomonadota</taxon>
        <taxon>Alphaproteobacteria</taxon>
        <taxon>Hyphomicrobiales</taxon>
        <taxon>Rhizobiaceae</taxon>
        <taxon>Rhizobium/Agrobacterium group</taxon>
        <taxon>Rhizobium</taxon>
    </lineage>
</organism>
<name>A0A1G4T6B7_9HYPH</name>
<keyword evidence="1 6" id="KW-0444">Lipid biosynthesis</keyword>
<dbReference type="GO" id="GO:0005737">
    <property type="term" value="C:cytoplasm"/>
    <property type="evidence" value="ECO:0007669"/>
    <property type="project" value="UniProtKB-SubCell"/>
</dbReference>
<dbReference type="Gene3D" id="1.20.1180.10">
    <property type="entry name" value="Udp N-acetylglucosamine O-acyltransferase, C-terminal domain"/>
    <property type="match status" value="1"/>
</dbReference>
<comment type="subunit">
    <text evidence="6">Homotrimer.</text>
</comment>
<evidence type="ECO:0000256" key="3">
    <source>
        <dbReference type="ARBA" id="ARBA00022679"/>
    </source>
</evidence>
<dbReference type="InterPro" id="IPR029098">
    <property type="entry name" value="Acetyltransf_C"/>
</dbReference>
<dbReference type="EC" id="2.3.1.129" evidence="6"/>
<evidence type="ECO:0000256" key="1">
    <source>
        <dbReference type="ARBA" id="ARBA00022516"/>
    </source>
</evidence>
<comment type="catalytic activity">
    <reaction evidence="6">
        <text>a (3R)-hydroxyacyl-[ACP] + UDP-N-acetyl-alpha-D-glucosamine = a UDP-3-O-[(3R)-3-hydroxyacyl]-N-acetyl-alpha-D-glucosamine + holo-[ACP]</text>
        <dbReference type="Rhea" id="RHEA:67812"/>
        <dbReference type="Rhea" id="RHEA-COMP:9685"/>
        <dbReference type="Rhea" id="RHEA-COMP:9945"/>
        <dbReference type="ChEBI" id="CHEBI:57705"/>
        <dbReference type="ChEBI" id="CHEBI:64479"/>
        <dbReference type="ChEBI" id="CHEBI:78827"/>
        <dbReference type="ChEBI" id="CHEBI:173225"/>
        <dbReference type="EC" id="2.3.1.129"/>
    </reaction>
</comment>
<comment type="similarity">
    <text evidence="6">Belongs to the transferase hexapeptide repeat family. LpxA subfamily.</text>
</comment>
<protein>
    <recommendedName>
        <fullName evidence="6">Acyl-[acyl-carrier-protein]--UDP-N-acetylglucosamine O-acyltransferase</fullName>
        <shortName evidence="6">UDP-N-acetylglucosamine acyltransferase</shortName>
        <ecNumber evidence="6">2.3.1.129</ecNumber>
    </recommendedName>
</protein>
<keyword evidence="2 6" id="KW-0441">Lipid A biosynthesis</keyword>
<dbReference type="UniPathway" id="UPA00359">
    <property type="reaction ID" value="UER00477"/>
</dbReference>
<sequence>MSTIAGSARIHAMAVVEDGAVIGEGVTVGPFCHVGPKVVLHDNAELLAHVVVTGRTEIGKGTRIFPMAVIGGDPQSVHHGGEETTLTVGENCTIREGVTMNTGTADFGGKTIVGDNNLFLANSHVAHDCRVGNHVIMSNNVMLAGHVTIEDRVILGGGSAVHQFTRVGRQAFVGGLSAVSYDVIPYGMLNGNPGLLGGLNVVGMTRAGIDRAVIHTVRRAYKAIFEGSGSIRDNASAIRDEYADCEPVMQILDFIAAESDRALSSPTRGQKG</sequence>
<comment type="subcellular location">
    <subcellularLocation>
        <location evidence="6">Cytoplasm</location>
    </subcellularLocation>
</comment>
<keyword evidence="3 6" id="KW-0808">Transferase</keyword>